<keyword evidence="8 10" id="KW-0411">Iron-sulfur</keyword>
<reference evidence="13" key="1">
    <citation type="submission" date="2018-08" db="EMBL/GenBank/DDBJ databases">
        <authorList>
            <person name="Cornetti L."/>
        </authorList>
    </citation>
    <scope>NUCLEOTIDE SEQUENCE</scope>
    <source>
        <strain evidence="13">CA-CH-1</strain>
    </source>
</reference>
<feature type="binding site" evidence="10">
    <location>
        <position position="207"/>
    </location>
    <ligand>
        <name>[2Fe-2S] cluster</name>
        <dbReference type="ChEBI" id="CHEBI:190135"/>
    </ligand>
</feature>
<dbReference type="GO" id="GO:0051539">
    <property type="term" value="F:4 iron, 4 sulfur cluster binding"/>
    <property type="evidence" value="ECO:0007669"/>
    <property type="project" value="UniProtKB-KW"/>
</dbReference>
<feature type="region of interest" description="Fe-S binding site B" evidence="10">
    <location>
        <begin position="244"/>
        <end position="258"/>
    </location>
</feature>
<name>A0A4Y7MJQ3_9CRUS</name>
<dbReference type="PANTHER" id="PTHR13273:SF14">
    <property type="entry name" value="ANAMORSIN"/>
    <property type="match status" value="1"/>
</dbReference>
<dbReference type="EMBL" id="LR010186">
    <property type="protein sequence ID" value="SVE79805.1"/>
    <property type="molecule type" value="mRNA"/>
</dbReference>
<dbReference type="GO" id="GO:0005758">
    <property type="term" value="C:mitochondrial intermembrane space"/>
    <property type="evidence" value="ECO:0007669"/>
    <property type="project" value="UniProtKB-SubCell"/>
</dbReference>
<feature type="binding site" evidence="10">
    <location>
        <position position="221"/>
    </location>
    <ligand>
        <name>[2Fe-2S] cluster</name>
        <dbReference type="ChEBI" id="CHEBI:190135"/>
    </ligand>
</feature>
<feature type="domain" description="Anamorsin N-terminal" evidence="12">
    <location>
        <begin position="38"/>
        <end position="139"/>
    </location>
</feature>
<comment type="subunit">
    <text evidence="10">Monomer.</text>
</comment>
<sequence>MTTNNTVFGNLHLSSQLLTKMSLAKIPSEVLNRLKNGTVLVLWGAGSSPEDVQRFSQELSTQQCSRIIVEHFERLILSSHPNSTFDAVLSNLFEPHTAKHSFELLSEIVRIMKTNGLIFGKEKSDRISADLKLAGFCNIIVEPTENSFSAQTPNFEVGSSSRLAFAQPTVWSLSDNLVDDQIELINEDDLLDENDLKKPEAETLRVCGTTGKRKACKDCSCGLAEELEAGQPVKPTTKSATSSCGSCYLGDAFRCASCPYLGMPAFKPGEKIQLSERQLNPDL</sequence>
<dbReference type="HAMAP" id="MF_03115">
    <property type="entry name" value="Anamorsin"/>
    <property type="match status" value="1"/>
</dbReference>
<dbReference type="InterPro" id="IPR049011">
    <property type="entry name" value="Anamorsin_N_metazoan"/>
</dbReference>
<evidence type="ECO:0000313" key="13">
    <source>
        <dbReference type="EMBL" id="SVE79805.1"/>
    </source>
</evidence>
<dbReference type="Gene3D" id="3.40.50.150">
    <property type="entry name" value="Vaccinia Virus protein VP39"/>
    <property type="match status" value="1"/>
</dbReference>
<keyword evidence="7 10" id="KW-0408">Iron</keyword>
<feature type="binding site" evidence="10">
    <location>
        <position position="219"/>
    </location>
    <ligand>
        <name>[2Fe-2S] cluster</name>
        <dbReference type="ChEBI" id="CHEBI:190135"/>
    </ligand>
</feature>
<dbReference type="GO" id="GO:0046872">
    <property type="term" value="F:metal ion binding"/>
    <property type="evidence" value="ECO:0007669"/>
    <property type="project" value="UniProtKB-KW"/>
</dbReference>
<dbReference type="GO" id="GO:0051537">
    <property type="term" value="F:2 iron, 2 sulfur cluster binding"/>
    <property type="evidence" value="ECO:0007669"/>
    <property type="project" value="UniProtKB-UniRule"/>
</dbReference>
<comment type="domain">
    <text evidence="10">The twin Cx2C motifs are involved in the recognition by the mitochondrial MIA40-ERV1 disulfide relay system. The formation of 2 disulfide bonds in the Cx2C motifs through dithiol/disulfide exchange reactions effectively traps the protein in the mitochondrial intermembrane space.</text>
</comment>
<comment type="similarity">
    <text evidence="2 10">Belongs to the anamorsin family.</text>
</comment>
<comment type="function">
    <text evidence="10">Component of the cytosolic iron-sulfur (Fe-S) protein assembly (CIA) machinery. Required for the maturation of extramitochondrial Fe-S proteins. Part of an electron transfer chain functioning in an early step of cytosolic Fe-S biogenesis, facilitating the de novo assembly of a [4Fe-4S] cluster on the cytosolic Fe-S scaffold complex. Electrons are transferred from NADPH via a FAD- and FMN-containing diflavin oxidoreductase. Together with the diflavin oxidoreductase, also required for the assembly of the diferric tyrosyl radical cofactor of ribonucleotide reductase (RNR), probably by providing electrons for reduction during radical cofactor maturation in the catalytic small subunit.</text>
</comment>
<protein>
    <recommendedName>
        <fullName evidence="10">Anamorsin homolog</fullName>
    </recommendedName>
    <alternativeName>
        <fullName evidence="10">Fe-S cluster assembly protein DRE2 homolog</fullName>
    </alternativeName>
</protein>
<organism evidence="13">
    <name type="scientific">Daphnia magna</name>
    <dbReference type="NCBI Taxonomy" id="35525"/>
    <lineage>
        <taxon>Eukaryota</taxon>
        <taxon>Metazoa</taxon>
        <taxon>Ecdysozoa</taxon>
        <taxon>Arthropoda</taxon>
        <taxon>Crustacea</taxon>
        <taxon>Branchiopoda</taxon>
        <taxon>Diplostraca</taxon>
        <taxon>Cladocera</taxon>
        <taxon>Anomopoda</taxon>
        <taxon>Daphniidae</taxon>
        <taxon>Daphnia</taxon>
    </lineage>
</organism>
<feature type="binding site" evidence="10">
    <location>
        <position position="247"/>
    </location>
    <ligand>
        <name>[4Fe-4S] cluster</name>
        <dbReference type="ChEBI" id="CHEBI:49883"/>
    </ligand>
</feature>
<feature type="binding site" evidence="10">
    <location>
        <position position="258"/>
    </location>
    <ligand>
        <name>[4Fe-4S] cluster</name>
        <dbReference type="ChEBI" id="CHEBI:49883"/>
    </ligand>
</feature>
<dbReference type="AlphaFoldDB" id="A0A4Y7MJQ3"/>
<evidence type="ECO:0000256" key="4">
    <source>
        <dbReference type="ARBA" id="ARBA00022490"/>
    </source>
</evidence>
<comment type="cofactor">
    <cofactor evidence="1 10">
        <name>[4Fe-4S] cluster</name>
        <dbReference type="ChEBI" id="CHEBI:49883"/>
    </cofactor>
</comment>
<dbReference type="InterPro" id="IPR007785">
    <property type="entry name" value="Anamorsin"/>
</dbReference>
<evidence type="ECO:0000256" key="10">
    <source>
        <dbReference type="HAMAP-Rule" id="MF_03115"/>
    </source>
</evidence>
<proteinExistence type="evidence at transcript level"/>
<evidence type="ECO:0000256" key="8">
    <source>
        <dbReference type="ARBA" id="ARBA00023014"/>
    </source>
</evidence>
<evidence type="ECO:0000256" key="1">
    <source>
        <dbReference type="ARBA" id="ARBA00001966"/>
    </source>
</evidence>
<evidence type="ECO:0000256" key="9">
    <source>
        <dbReference type="ARBA" id="ARBA00023128"/>
    </source>
</evidence>
<dbReference type="Pfam" id="PF05093">
    <property type="entry name" value="CIAPIN1"/>
    <property type="match status" value="1"/>
</dbReference>
<comment type="subcellular location">
    <subcellularLocation>
        <location evidence="10">Cytoplasm</location>
    </subcellularLocation>
    <subcellularLocation>
        <location evidence="10">Mitochondrion intermembrane space</location>
    </subcellularLocation>
</comment>
<evidence type="ECO:0000256" key="3">
    <source>
        <dbReference type="ARBA" id="ARBA00022485"/>
    </source>
</evidence>
<feature type="domain" description="Anamorsin C-terminal" evidence="11">
    <location>
        <begin position="233"/>
        <end position="274"/>
    </location>
</feature>
<keyword evidence="4 10" id="KW-0963">Cytoplasm</keyword>
<accession>A0A4Y7MJQ3</accession>
<evidence type="ECO:0000256" key="6">
    <source>
        <dbReference type="ARBA" id="ARBA00022723"/>
    </source>
</evidence>
<feature type="binding site" evidence="10">
    <location>
        <position position="255"/>
    </location>
    <ligand>
        <name>[4Fe-4S] cluster</name>
        <dbReference type="ChEBI" id="CHEBI:49883"/>
    </ligand>
</feature>
<comment type="domain">
    <text evidence="10">The N-terminal domain has structural similarity with S-adenosyl-L-methionine-dependent methyltransferases, but does not bind S-adenosyl-L-methionine. It is required for correct assembly of the 2 Fe-S clusters.</text>
</comment>
<keyword evidence="6 10" id="KW-0479">Metal-binding</keyword>
<dbReference type="OrthoDB" id="311633at2759"/>
<dbReference type="GO" id="GO:0016226">
    <property type="term" value="P:iron-sulfur cluster assembly"/>
    <property type="evidence" value="ECO:0007669"/>
    <property type="project" value="UniProtKB-UniRule"/>
</dbReference>
<feature type="binding site" evidence="10">
    <location>
        <position position="216"/>
    </location>
    <ligand>
        <name>[2Fe-2S] cluster</name>
        <dbReference type="ChEBI" id="CHEBI:190135"/>
    </ligand>
</feature>
<evidence type="ECO:0000256" key="5">
    <source>
        <dbReference type="ARBA" id="ARBA00022714"/>
    </source>
</evidence>
<keyword evidence="3 10" id="KW-0004">4Fe-4S</keyword>
<feature type="binding site" evidence="10">
    <location>
        <position position="244"/>
    </location>
    <ligand>
        <name>[4Fe-4S] cluster</name>
        <dbReference type="ChEBI" id="CHEBI:49883"/>
    </ligand>
</feature>
<keyword evidence="5 10" id="KW-0001">2Fe-2S</keyword>
<evidence type="ECO:0000259" key="12">
    <source>
        <dbReference type="Pfam" id="PF20922"/>
    </source>
</evidence>
<dbReference type="InterPro" id="IPR029063">
    <property type="entry name" value="SAM-dependent_MTases_sf"/>
</dbReference>
<dbReference type="InterPro" id="IPR046408">
    <property type="entry name" value="CIAPIN1"/>
</dbReference>
<comment type="caution">
    <text evidence="10">Lacks conserved residue(s) required for the propagation of feature annotation.</text>
</comment>
<evidence type="ECO:0000256" key="7">
    <source>
        <dbReference type="ARBA" id="ARBA00023004"/>
    </source>
</evidence>
<comment type="cofactor">
    <cofactor evidence="10">
        <name>[2Fe-2S] cluster</name>
        <dbReference type="ChEBI" id="CHEBI:190135"/>
    </cofactor>
</comment>
<feature type="short sequence motif" description="Cx2C motif 2" evidence="10">
    <location>
        <begin position="255"/>
        <end position="258"/>
    </location>
</feature>
<evidence type="ECO:0000256" key="2">
    <source>
        <dbReference type="ARBA" id="ARBA00008169"/>
    </source>
</evidence>
<keyword evidence="9 10" id="KW-0496">Mitochondrion</keyword>
<dbReference type="GO" id="GO:0009055">
    <property type="term" value="F:electron transfer activity"/>
    <property type="evidence" value="ECO:0007669"/>
    <property type="project" value="UniProtKB-UniRule"/>
</dbReference>
<feature type="short sequence motif" description="Cx2C motif 1" evidence="10">
    <location>
        <begin position="244"/>
        <end position="247"/>
    </location>
</feature>
<dbReference type="Pfam" id="PF20922">
    <property type="entry name" value="Anamorsin_N"/>
    <property type="match status" value="1"/>
</dbReference>
<evidence type="ECO:0000259" key="11">
    <source>
        <dbReference type="Pfam" id="PF05093"/>
    </source>
</evidence>
<comment type="domain">
    <text evidence="10">The C-terminal domain binds 2 Fe-S clusters but is otherwise mostly in an intrinsically disordered conformation.</text>
</comment>
<gene>
    <name evidence="13" type="primary">EOG090X0FGQ</name>
</gene>
<dbReference type="PANTHER" id="PTHR13273">
    <property type="entry name" value="ANAMORSIN"/>
    <property type="match status" value="1"/>
</dbReference>